<proteinExistence type="predicted"/>
<accession>A0A5E7CF94</accession>
<evidence type="ECO:0000256" key="1">
    <source>
        <dbReference type="SAM" id="Phobius"/>
    </source>
</evidence>
<sequence length="155" mass="16450">MPMDFRSDLVAAILLIVPLFLFASMGTDPLYSGTWYLSGVPLVALIPGLISRAPALFLTGTTAAAITTLLIYISLMSSKGREAGLVGLGHLFSVPGMLVGTCLSIWFLKYRVKATLPWIVASVAFLGAGLGFLLAQMIVCNTLIYCGALSFGIWS</sequence>
<name>A0A5E7CF94_PSEFL</name>
<dbReference type="RefSeq" id="WP_150603231.1">
    <property type="nucleotide sequence ID" value="NZ_CABVHX010000009.1"/>
</dbReference>
<feature type="transmembrane region" description="Helical" evidence="1">
    <location>
        <begin position="50"/>
        <end position="73"/>
    </location>
</feature>
<organism evidence="2 3">
    <name type="scientific">Pseudomonas fluorescens</name>
    <dbReference type="NCBI Taxonomy" id="294"/>
    <lineage>
        <taxon>Bacteria</taxon>
        <taxon>Pseudomonadati</taxon>
        <taxon>Pseudomonadota</taxon>
        <taxon>Gammaproteobacteria</taxon>
        <taxon>Pseudomonadales</taxon>
        <taxon>Pseudomonadaceae</taxon>
        <taxon>Pseudomonas</taxon>
    </lineage>
</organism>
<feature type="transmembrane region" description="Helical" evidence="1">
    <location>
        <begin position="114"/>
        <end position="135"/>
    </location>
</feature>
<keyword evidence="1" id="KW-0472">Membrane</keyword>
<evidence type="ECO:0000313" key="2">
    <source>
        <dbReference type="EMBL" id="VVO01148.1"/>
    </source>
</evidence>
<protein>
    <recommendedName>
        <fullName evidence="4">Transmembrane protein</fullName>
    </recommendedName>
</protein>
<dbReference type="EMBL" id="CABVHX010000009">
    <property type="protein sequence ID" value="VVO01148.1"/>
    <property type="molecule type" value="Genomic_DNA"/>
</dbReference>
<gene>
    <name evidence="2" type="ORF">PS718_02675</name>
</gene>
<evidence type="ECO:0008006" key="4">
    <source>
        <dbReference type="Google" id="ProtNLM"/>
    </source>
</evidence>
<dbReference type="AlphaFoldDB" id="A0A5E7CF94"/>
<evidence type="ECO:0000313" key="3">
    <source>
        <dbReference type="Proteomes" id="UP000325375"/>
    </source>
</evidence>
<keyword evidence="1" id="KW-0812">Transmembrane</keyword>
<reference evidence="2 3" key="1">
    <citation type="submission" date="2019-09" db="EMBL/GenBank/DDBJ databases">
        <authorList>
            <person name="Chandra G."/>
            <person name="Truman W A."/>
        </authorList>
    </citation>
    <scope>NUCLEOTIDE SEQUENCE [LARGE SCALE GENOMIC DNA]</scope>
    <source>
        <strain evidence="2">PS718</strain>
    </source>
</reference>
<feature type="transmembrane region" description="Helical" evidence="1">
    <location>
        <begin position="85"/>
        <end position="108"/>
    </location>
</feature>
<dbReference type="Proteomes" id="UP000325375">
    <property type="component" value="Unassembled WGS sequence"/>
</dbReference>
<keyword evidence="1" id="KW-1133">Transmembrane helix</keyword>